<dbReference type="InterPro" id="IPR001647">
    <property type="entry name" value="HTH_TetR"/>
</dbReference>
<dbReference type="PANTHER" id="PTHR43479">
    <property type="entry name" value="ACREF/ENVCD OPERON REPRESSOR-RELATED"/>
    <property type="match status" value="1"/>
</dbReference>
<feature type="DNA-binding region" description="H-T-H motif" evidence="2">
    <location>
        <begin position="231"/>
        <end position="250"/>
    </location>
</feature>
<keyword evidence="5" id="KW-1185">Reference proteome</keyword>
<keyword evidence="1 2" id="KW-0238">DNA-binding</keyword>
<dbReference type="Gene3D" id="1.10.357.10">
    <property type="entry name" value="Tetracycline Repressor, domain 2"/>
    <property type="match status" value="2"/>
</dbReference>
<reference evidence="4 5" key="1">
    <citation type="submission" date="2017-03" db="EMBL/GenBank/DDBJ databases">
        <title>Draft Genome sequence of Marispirochaeta sp. strain JC444.</title>
        <authorList>
            <person name="Shivani Y."/>
            <person name="Subhash Y."/>
            <person name="Sasikala C."/>
            <person name="Ramana C."/>
        </authorList>
    </citation>
    <scope>NUCLEOTIDE SEQUENCE [LARGE SCALE GENOMIC DNA]</scope>
    <source>
        <strain evidence="4 5">JC444</strain>
    </source>
</reference>
<accession>A0A1Y1RWD5</accession>
<evidence type="ECO:0000256" key="1">
    <source>
        <dbReference type="ARBA" id="ARBA00023125"/>
    </source>
</evidence>
<feature type="domain" description="HTH tetR-type" evidence="3">
    <location>
        <begin position="208"/>
        <end position="268"/>
    </location>
</feature>
<dbReference type="RefSeq" id="WP_083052078.1">
    <property type="nucleotide sequence ID" value="NZ_MWQY01000018.1"/>
</dbReference>
<dbReference type="OrthoDB" id="355942at2"/>
<dbReference type="Pfam" id="PF00440">
    <property type="entry name" value="TetR_N"/>
    <property type="match status" value="2"/>
</dbReference>
<dbReference type="PROSITE" id="PS50977">
    <property type="entry name" value="HTH_TETR_2"/>
    <property type="match status" value="2"/>
</dbReference>
<dbReference type="Proteomes" id="UP000192343">
    <property type="component" value="Unassembled WGS sequence"/>
</dbReference>
<dbReference type="EMBL" id="MWQY01000018">
    <property type="protein sequence ID" value="ORC32975.1"/>
    <property type="molecule type" value="Genomic_DNA"/>
</dbReference>
<proteinExistence type="predicted"/>
<feature type="domain" description="HTH tetR-type" evidence="3">
    <location>
        <begin position="1"/>
        <end position="60"/>
    </location>
</feature>
<evidence type="ECO:0000313" key="5">
    <source>
        <dbReference type="Proteomes" id="UP000192343"/>
    </source>
</evidence>
<name>A0A1Y1RWD5_9SPIO</name>
<dbReference type="PANTHER" id="PTHR43479:SF11">
    <property type="entry name" value="ACREF_ENVCD OPERON REPRESSOR-RELATED"/>
    <property type="match status" value="1"/>
</dbReference>
<dbReference type="GO" id="GO:0003677">
    <property type="term" value="F:DNA binding"/>
    <property type="evidence" value="ECO:0007669"/>
    <property type="project" value="UniProtKB-UniRule"/>
</dbReference>
<dbReference type="STRING" id="1963862.B4O97_15105"/>
<dbReference type="SUPFAM" id="SSF46689">
    <property type="entry name" value="Homeodomain-like"/>
    <property type="match status" value="2"/>
</dbReference>
<dbReference type="InterPro" id="IPR009057">
    <property type="entry name" value="Homeodomain-like_sf"/>
</dbReference>
<gene>
    <name evidence="4" type="ORF">B4O97_15105</name>
</gene>
<evidence type="ECO:0000313" key="4">
    <source>
        <dbReference type="EMBL" id="ORC32975.1"/>
    </source>
</evidence>
<dbReference type="PRINTS" id="PR00455">
    <property type="entry name" value="HTHTETR"/>
</dbReference>
<organism evidence="4 5">
    <name type="scientific">Marispirochaeta aestuarii</name>
    <dbReference type="NCBI Taxonomy" id="1963862"/>
    <lineage>
        <taxon>Bacteria</taxon>
        <taxon>Pseudomonadati</taxon>
        <taxon>Spirochaetota</taxon>
        <taxon>Spirochaetia</taxon>
        <taxon>Spirochaetales</taxon>
        <taxon>Spirochaetaceae</taxon>
        <taxon>Marispirochaeta</taxon>
    </lineage>
</organism>
<evidence type="ECO:0000259" key="3">
    <source>
        <dbReference type="PROSITE" id="PS50977"/>
    </source>
</evidence>
<sequence>MEKTKILSGAFTVWQKSMFTRTSLTPLARELGVSKAAIYRYFPGKDSIIDTMEEYFAGKYRENTPRMLEVLEAKCLKEGIEGYTRELIAFLSGNPGFIRFFISRLYHQYRRETLPFWPIIEKEALLLQERFIATGFEKEESALCVRYFYTHVLSWAHLLTGNGLNETEVYGYVSVIATSFFEGFAPPGLPEVPYKTVEKEIRVLPEAFPEENRIINSLLAVVAKEGIEGASISRIAEEAGYSKSTLYSYFKNKNSMILSILKNHAEAVDRLYTRFCSGEYPVNETIYRLILLISRYLCQTPSFLVTLNWLRFQSPRSGNNSKGGMESLQDRLPRFVQVMKNRECRSFGLAPERLMGILWFQLIREIMDLYGNSAPGSTPQEKTVPLRTLQILFCEGLEGIERRHQ</sequence>
<dbReference type="AlphaFoldDB" id="A0A1Y1RWD5"/>
<evidence type="ECO:0000256" key="2">
    <source>
        <dbReference type="PROSITE-ProRule" id="PRU00335"/>
    </source>
</evidence>
<comment type="caution">
    <text evidence="4">The sequence shown here is derived from an EMBL/GenBank/DDBJ whole genome shotgun (WGS) entry which is preliminary data.</text>
</comment>
<protein>
    <recommendedName>
        <fullName evidence="3">HTH tetR-type domain-containing protein</fullName>
    </recommendedName>
</protein>
<feature type="DNA-binding region" description="H-T-H motif" evidence="2">
    <location>
        <begin position="23"/>
        <end position="42"/>
    </location>
</feature>
<dbReference type="InterPro" id="IPR050624">
    <property type="entry name" value="HTH-type_Tx_Regulator"/>
</dbReference>